<feature type="compositionally biased region" description="Acidic residues" evidence="17">
    <location>
        <begin position="263"/>
        <end position="275"/>
    </location>
</feature>
<dbReference type="InterPro" id="IPR010294">
    <property type="entry name" value="ADAMTS_spacer1"/>
</dbReference>
<evidence type="ECO:0000256" key="16">
    <source>
        <dbReference type="PROSITE-ProRule" id="PRU00276"/>
    </source>
</evidence>
<evidence type="ECO:0000256" key="4">
    <source>
        <dbReference type="ARBA" id="ARBA00022670"/>
    </source>
</evidence>
<dbReference type="Pfam" id="PF08685">
    <property type="entry name" value="GON"/>
    <property type="match status" value="1"/>
</dbReference>
<dbReference type="PANTHER" id="PTHR13723">
    <property type="entry name" value="ADAMTS A DISINTEGRIN AND METALLOPROTEASE WITH THROMBOSPONDIN MOTIFS PROTEASE"/>
    <property type="match status" value="1"/>
</dbReference>
<dbReference type="Pfam" id="PF01421">
    <property type="entry name" value="Reprolysin"/>
    <property type="match status" value="1"/>
</dbReference>
<comment type="caution">
    <text evidence="16">Lacks conserved residue(s) required for the propagation of feature annotation.</text>
</comment>
<feature type="disulfide bond" evidence="15">
    <location>
        <begin position="699"/>
        <end position="713"/>
    </location>
</feature>
<feature type="domain" description="GON" evidence="20">
    <location>
        <begin position="2053"/>
        <end position="2253"/>
    </location>
</feature>
<feature type="binding site" evidence="14 16">
    <location>
        <position position="565"/>
    </location>
    <ligand>
        <name>Zn(2+)</name>
        <dbReference type="ChEBI" id="CHEBI:29105"/>
        <note>catalytic</note>
    </ligand>
</feature>
<evidence type="ECO:0000256" key="7">
    <source>
        <dbReference type="ARBA" id="ARBA00022737"/>
    </source>
</evidence>
<dbReference type="GO" id="GO:0004222">
    <property type="term" value="F:metalloendopeptidase activity"/>
    <property type="evidence" value="ECO:0007669"/>
    <property type="project" value="InterPro"/>
</dbReference>
<dbReference type="Gene3D" id="2.20.100.10">
    <property type="entry name" value="Thrombospondin type-1 (TSP1) repeat"/>
    <property type="match status" value="13"/>
</dbReference>
<dbReference type="PANTHER" id="PTHR13723:SF278">
    <property type="entry name" value="ADAM METALLOPEPTIDASE WITH THROMBOSPONDIN TYPE 1 MOTIF A, ISOFORM B"/>
    <property type="match status" value="1"/>
</dbReference>
<keyword evidence="4" id="KW-0645">Protease</keyword>
<dbReference type="GO" id="GO:0008270">
    <property type="term" value="F:zinc ion binding"/>
    <property type="evidence" value="ECO:0007669"/>
    <property type="project" value="InterPro"/>
</dbReference>
<dbReference type="InterPro" id="IPR050439">
    <property type="entry name" value="ADAMTS_ADAMTS-like"/>
</dbReference>
<dbReference type="EMBL" id="LR782718">
    <property type="protein sequence ID" value="CAB3220003.1"/>
    <property type="molecule type" value="mRNA"/>
</dbReference>
<feature type="binding site" evidence="14">
    <location>
        <position position="507"/>
    </location>
    <ligand>
        <name>Ca(2+)</name>
        <dbReference type="ChEBI" id="CHEBI:29108"/>
        <label>2</label>
    </ligand>
</feature>
<accession>A0A6F9D6D4</accession>
<feature type="region of interest" description="Disordered" evidence="17">
    <location>
        <begin position="96"/>
        <end position="123"/>
    </location>
</feature>
<feature type="binding site" evidence="14">
    <location>
        <position position="626"/>
    </location>
    <ligand>
        <name>Ca(2+)</name>
        <dbReference type="ChEBI" id="CHEBI:29108"/>
        <label>1</label>
    </ligand>
</feature>
<feature type="binding site" evidence="14 16">
    <location>
        <position position="569"/>
    </location>
    <ligand>
        <name>Zn(2+)</name>
        <dbReference type="ChEBI" id="CHEBI:29105"/>
        <note>catalytic</note>
    </ligand>
</feature>
<evidence type="ECO:0000256" key="10">
    <source>
        <dbReference type="ARBA" id="ARBA00023049"/>
    </source>
</evidence>
<feature type="domain" description="Peptidase M12B" evidence="19">
    <location>
        <begin position="420"/>
        <end position="631"/>
    </location>
</feature>
<gene>
    <name evidence="21" type="primary">Adamts9</name>
</gene>
<feature type="compositionally biased region" description="Polar residues" evidence="17">
    <location>
        <begin position="393"/>
        <end position="402"/>
    </location>
</feature>
<feature type="disulfide bond" evidence="15">
    <location>
        <begin position="664"/>
        <end position="686"/>
    </location>
</feature>
<dbReference type="InterPro" id="IPR013273">
    <property type="entry name" value="ADAMTS/ADAMTS-like"/>
</dbReference>
<feature type="binding site" evidence="14">
    <location>
        <position position="629"/>
    </location>
    <ligand>
        <name>Ca(2+)</name>
        <dbReference type="ChEBI" id="CHEBI:29108"/>
        <label>1</label>
    </ligand>
</feature>
<keyword evidence="14" id="KW-0106">Calcium</keyword>
<evidence type="ECO:0000256" key="13">
    <source>
        <dbReference type="PIRSR" id="PIRSR613273-1"/>
    </source>
</evidence>
<keyword evidence="8" id="KW-0378">Hydrolase</keyword>
<keyword evidence="3" id="KW-0272">Extracellular matrix</keyword>
<proteinExistence type="evidence at transcript level"/>
<dbReference type="CDD" id="cd04273">
    <property type="entry name" value="ZnMc_ADAMTS_like"/>
    <property type="match status" value="1"/>
</dbReference>
<dbReference type="GO" id="GO:0030198">
    <property type="term" value="P:extracellular matrix organization"/>
    <property type="evidence" value="ECO:0007669"/>
    <property type="project" value="InterPro"/>
</dbReference>
<keyword evidence="7" id="KW-0677">Repeat</keyword>
<dbReference type="Pfam" id="PF05986">
    <property type="entry name" value="ADAMTS_spacer1"/>
    <property type="match status" value="1"/>
</dbReference>
<dbReference type="Pfam" id="PF01562">
    <property type="entry name" value="Pep_M12B_propep"/>
    <property type="match status" value="1"/>
</dbReference>
<feature type="region of interest" description="Disordered" evidence="17">
    <location>
        <begin position="1538"/>
        <end position="1557"/>
    </location>
</feature>
<dbReference type="InterPro" id="IPR001590">
    <property type="entry name" value="Peptidase_M12B"/>
</dbReference>
<dbReference type="Pfam" id="PF00090">
    <property type="entry name" value="TSP_1"/>
    <property type="match status" value="1"/>
</dbReference>
<feature type="disulfide bond" evidence="15">
    <location>
        <begin position="736"/>
        <end position="773"/>
    </location>
</feature>
<comment type="cofactor">
    <cofactor evidence="14">
        <name>Zn(2+)</name>
        <dbReference type="ChEBI" id="CHEBI:29105"/>
    </cofactor>
    <text evidence="14">Binds 1 zinc ion per subunit.</text>
</comment>
<keyword evidence="2" id="KW-0964">Secreted</keyword>
<feature type="signal peptide" evidence="18">
    <location>
        <begin position="1"/>
        <end position="33"/>
    </location>
</feature>
<evidence type="ECO:0000256" key="11">
    <source>
        <dbReference type="ARBA" id="ARBA00023157"/>
    </source>
</evidence>
<dbReference type="GO" id="GO:0006508">
    <property type="term" value="P:proteolysis"/>
    <property type="evidence" value="ECO:0007669"/>
    <property type="project" value="UniProtKB-KW"/>
</dbReference>
<feature type="compositionally biased region" description="Basic residues" evidence="17">
    <location>
        <begin position="96"/>
        <end position="106"/>
    </location>
</feature>
<dbReference type="PROSITE" id="PS51046">
    <property type="entry name" value="GON"/>
    <property type="match status" value="1"/>
</dbReference>
<feature type="disulfide bond" evidence="15">
    <location>
        <begin position="581"/>
        <end position="610"/>
    </location>
</feature>
<dbReference type="Pfam" id="PF17771">
    <property type="entry name" value="ADAMTS_CR_2"/>
    <property type="match status" value="1"/>
</dbReference>
<evidence type="ECO:0000313" key="21">
    <source>
        <dbReference type="EMBL" id="CAB3220003.1"/>
    </source>
</evidence>
<evidence type="ECO:0000256" key="2">
    <source>
        <dbReference type="ARBA" id="ARBA00022525"/>
    </source>
</evidence>
<evidence type="ECO:0000256" key="1">
    <source>
        <dbReference type="ARBA" id="ARBA00004498"/>
    </source>
</evidence>
<dbReference type="SUPFAM" id="SSF82895">
    <property type="entry name" value="TSP-1 type 1 repeat"/>
    <property type="match status" value="13"/>
</dbReference>
<sequence>MRKTRTQSIASAAQSALVFGLLCLCQHTVTLRATNVKEISRTTSKLETEDRVAPKLDALKFQAPNGGQSVLKENLAHGFHDNQLVVPIRLHHVTGHPVHHGRHFRKRANEEHPKRERRRKREISDEAYSHYDVTRRAMFDFIPGRYRNDTRNDDDIIDQQHLDHRFANFSLDAFGERFHLHLTPYDGFLAPNYTLHYMGNAEKEGFKGAYLGVPRHCFYSGHVNGNPDHKAVLSVCSGLFGAFRTGTSDFLIQPQQAEKYDVNNEDDVTGDDDSEEGTKPHRIFKRSSRTSADKGRELCAFKDPAPEEFGESPPSSNFDDEIIHKMRRKSESARKLSYPWQQARLLANERRSRDRMTSRTRARLVSVATGSKERPLLLRRLAHLKTSRVRRSIVTSQGSGEVTSDEAERSRRKRYLSYPRNVEVMVTADNMMVHSHDDVEHYVLTLMAIVNHVYRDPSIENLINIVLVKLVVIGDSQVENGPKVARNAHICLRNFCEWQYNQNDPDDSRPDHHDTSVLITGQDICRSSTACDTLGLAELGTMCDLKRSCSINEDNGLSTAFTIAHEIGHEFNAPHDNNEKCLDARGRAVELNVMSPTLDHNAHPWSWSKCSAKYITSFLDNGNGQCLLDEPPQRVLHLPSEEPGEVFNANDQCSFVYGKGVTYCNFMFQNSCARLWCVSQNISHGCRTPHVPWADGTRCGDRSKRMWCQQGHCVPENRQRVPVDGSWGEWSRFGDCSRTCGGGIKSATRTCSNPKPQYGGRYCTGKRKKFRPCNFQDCPDDGDFRAEQCAAYNNWSRHHRHRIRGVAPNARWIPKYDGILLQDRCKLICQVKSEDQYAVPWYVLKPKVINGTPCGPDTTDICVEGICKRAGCDHVLNSRTTVDDCGICNGDNSGCRTVQGSYNAGYNIGYNQVVVIPAGANNIIITQRSYTGDPDDYNYLALRDAHGNYLLNGNRSVMKNKHRIHQRSRSAARKYIYLCDYSGTDQVVETVNCTNAIGLDIIVEVLSAGDLMPPHISYKYNVPITDRLTYRWDPNGPWSPCSRVCNGKTKAKILCVRSDQQIVAERRCQHIAKPSSVIRSCNARCQLNWHPKPSDCSVRCGTGTRNLQFECRKVSNVPTGTGSKTFSRKVEVVSDSMCNQPKPGGVGVCQGECLETAWQYGEWSRCSRTCGGGTQTRTASCHDSKDRPLAASECDERERSSSRTCNNLPCPQWVASAFSPCMVTCGTGIRQRRVWCSARGVVRPDSDCNRRRRPASTTICRERACASWKYENWGPCSVTCGTGTSVRLYNCVDPSGRRVDDDRCVTALLRHDTRPCVMSQACEERGGISRSFDDDGSPLVVMRGLGEERDLYTSTTSEPTTTTTIATTTTMATTTTPVPTTTSTTTTTTMATTTSRRLRTDYRGNRYDNGVMVVNRHRMRAAWRTGSWTQCSASCGVGYRERYVSCRFLRGFGEADPDICGHRDSKPASRETCETRSCFGIWRTGSWTKCSQTCGEGTRTRHVRCAYEGRYYDHADYCPNEPRPLKWEVCRIRPCPTTTTTATTTTEEPTTTSTATTTTRIATTAPTTTTTATTTTPAPTTTSTATTTTVSTTTLASTTTTATTTESTVPTTPATTKAPVHVDVIHPRQSNDVSNDVSRARYNGRWRMGTWSHCSSTCGGGTRKRVVVCRSLSTRNASCDEGEKPVSIEPCESGTCPRWKVTNWSECSKSCSDGVRRRYVYCVMSDNRRTYNHRCDVIMKPVDVEVCNKRPCADQHRWRKGAWGSCSVTCGRGTKRRQVDCTDPDGNPVADARCANLRQNKPREVRRCVKQRRCPRWRFSKWSKCSSSCGEGVQRRRVKCRYKRKTVNQQLCDVTKKPVDVIKCNVTECPTFKWKLEDWERCSRSCGEGTVTRRVTCRRIPDLRLVDSRRCGPALIPQPITRRACNRGPCSARWNVGPWSECSKSCGAGMQRRNVTCLFVDPITYKHVEAVSCDDGGKPYGVRDCDRGNCGSHVLWRIGSWSQCSATCGRGTLVRSVVCTDRATRSPLADAVCEAIPSFPPERTRPCEIGPCLPTSCRHLKAQQSIDKDGEYYLKIGDEMKKIYCKNMRTSHPTEYLTLAAGALENFSEIYGYRLINADTCPNNGSRDDTCACHHDRPDAGKTEFSKVRFDVDTMRIIANDFSFASTVYGLNVAYGVAGDCYSRVNCPQGKFRVNLEGTGFVVSPYTTWRSYGRQSVRRTHKSHSGDSVTGLCGGYCSSCQPDPNYGFLLAHAT</sequence>
<evidence type="ECO:0000256" key="5">
    <source>
        <dbReference type="ARBA" id="ARBA00022723"/>
    </source>
</evidence>
<dbReference type="FunFam" id="3.40.390.10:FF:000001">
    <property type="entry name" value="A disintegrin and metalloproteinase with thrombospondin motifs 1"/>
    <property type="match status" value="1"/>
</dbReference>
<feature type="binding site" evidence="14">
    <location>
        <position position="629"/>
    </location>
    <ligand>
        <name>Ca(2+)</name>
        <dbReference type="ChEBI" id="CHEBI:29108"/>
        <label>2</label>
    </ligand>
</feature>
<evidence type="ECO:0000256" key="6">
    <source>
        <dbReference type="ARBA" id="ARBA00022729"/>
    </source>
</evidence>
<evidence type="ECO:0000256" key="15">
    <source>
        <dbReference type="PIRSR" id="PIRSR613273-3"/>
    </source>
</evidence>
<name>A0A6F9D6D4_9ASCI</name>
<keyword evidence="12" id="KW-0325">Glycoprotein</keyword>
<evidence type="ECO:0000259" key="19">
    <source>
        <dbReference type="PROSITE" id="PS50215"/>
    </source>
</evidence>
<feature type="disulfide bond" evidence="15">
    <location>
        <begin position="543"/>
        <end position="626"/>
    </location>
</feature>
<dbReference type="PRINTS" id="PR01857">
    <property type="entry name" value="ADAMTSFAMILY"/>
</dbReference>
<keyword evidence="10" id="KW-0482">Metalloprotease</keyword>
<evidence type="ECO:0000256" key="18">
    <source>
        <dbReference type="SAM" id="SignalP"/>
    </source>
</evidence>
<evidence type="ECO:0000256" key="12">
    <source>
        <dbReference type="ARBA" id="ARBA00023180"/>
    </source>
</evidence>
<reference evidence="21" key="1">
    <citation type="submission" date="2020-04" db="EMBL/GenBank/DDBJ databases">
        <authorList>
            <person name="Neveu A P."/>
        </authorList>
    </citation>
    <scope>NUCLEOTIDE SEQUENCE</scope>
    <source>
        <tissue evidence="21">Whole embryo</tissue>
    </source>
</reference>
<feature type="disulfide bond" evidence="15">
    <location>
        <begin position="672"/>
        <end position="708"/>
    </location>
</feature>
<feature type="disulfide bond" evidence="15">
    <location>
        <begin position="525"/>
        <end position="531"/>
    </location>
</feature>
<dbReference type="Gene3D" id="2.60.120.830">
    <property type="match status" value="1"/>
</dbReference>
<feature type="disulfide bond" evidence="15">
    <location>
        <begin position="740"/>
        <end position="778"/>
    </location>
</feature>
<keyword evidence="11 15" id="KW-1015">Disulfide bond</keyword>
<feature type="binding site" evidence="14">
    <location>
        <position position="514"/>
    </location>
    <ligand>
        <name>Ca(2+)</name>
        <dbReference type="ChEBI" id="CHEBI:29108"/>
        <label>1</label>
    </ligand>
</feature>
<feature type="disulfide bond" evidence="15">
    <location>
        <begin position="653"/>
        <end position="677"/>
    </location>
</feature>
<dbReference type="SUPFAM" id="SSF55486">
    <property type="entry name" value="Metalloproteases ('zincins'), catalytic domain"/>
    <property type="match status" value="1"/>
</dbReference>
<keyword evidence="5 14" id="KW-0479">Metal-binding</keyword>
<evidence type="ECO:0000256" key="8">
    <source>
        <dbReference type="ARBA" id="ARBA00022801"/>
    </source>
</evidence>
<dbReference type="PROSITE" id="PS50215">
    <property type="entry name" value="ADAM_MEPRO"/>
    <property type="match status" value="1"/>
</dbReference>
<feature type="binding site" evidence="14">
    <location>
        <position position="507"/>
    </location>
    <ligand>
        <name>Ca(2+)</name>
        <dbReference type="ChEBI" id="CHEBI:29108"/>
        <label>1</label>
    </ligand>
</feature>
<dbReference type="Gene3D" id="3.40.390.10">
    <property type="entry name" value="Collagenase (Catalytic Domain)"/>
    <property type="match status" value="1"/>
</dbReference>
<dbReference type="Pfam" id="PF19030">
    <property type="entry name" value="TSP1_ADAMTS"/>
    <property type="match status" value="12"/>
</dbReference>
<evidence type="ECO:0000256" key="9">
    <source>
        <dbReference type="ARBA" id="ARBA00022833"/>
    </source>
</evidence>
<comment type="subcellular location">
    <subcellularLocation>
        <location evidence="1">Secreted</location>
        <location evidence="1">Extracellular space</location>
        <location evidence="1">Extracellular matrix</location>
    </subcellularLocation>
</comment>
<keyword evidence="9 14" id="KW-0862">Zinc</keyword>
<feature type="region of interest" description="Disordered" evidence="17">
    <location>
        <begin position="392"/>
        <end position="411"/>
    </location>
</feature>
<feature type="region of interest" description="Disordered" evidence="17">
    <location>
        <begin position="1564"/>
        <end position="1589"/>
    </location>
</feature>
<dbReference type="FunFam" id="2.20.100.10:FF:000005">
    <property type="entry name" value="ADAM metallopeptidase with thrombospondin type 1 motif 9"/>
    <property type="match status" value="6"/>
</dbReference>
<dbReference type="Gene3D" id="3.40.1620.60">
    <property type="match status" value="1"/>
</dbReference>
<dbReference type="SMART" id="SM00209">
    <property type="entry name" value="TSP1"/>
    <property type="match status" value="14"/>
</dbReference>
<feature type="disulfide bond" evidence="15">
    <location>
        <begin position="496"/>
        <end position="549"/>
    </location>
</feature>
<feature type="active site" evidence="13 16">
    <location>
        <position position="566"/>
    </location>
</feature>
<feature type="binding site" evidence="14">
    <location>
        <position position="423"/>
    </location>
    <ligand>
        <name>Ca(2+)</name>
        <dbReference type="ChEBI" id="CHEBI:29108"/>
        <label>2</label>
    </ligand>
</feature>
<organism evidence="21">
    <name type="scientific">Phallusia mammillata</name>
    <dbReference type="NCBI Taxonomy" id="59560"/>
    <lineage>
        <taxon>Eukaryota</taxon>
        <taxon>Metazoa</taxon>
        <taxon>Chordata</taxon>
        <taxon>Tunicata</taxon>
        <taxon>Ascidiacea</taxon>
        <taxon>Phlebobranchia</taxon>
        <taxon>Ascidiidae</taxon>
        <taxon>Phallusia</taxon>
    </lineage>
</organism>
<dbReference type="InterPro" id="IPR012314">
    <property type="entry name" value="Pept_M12B_GON-ADAMTSs"/>
</dbReference>
<dbReference type="InterPro" id="IPR024079">
    <property type="entry name" value="MetalloPept_cat_dom_sf"/>
</dbReference>
<evidence type="ECO:0000256" key="3">
    <source>
        <dbReference type="ARBA" id="ARBA00022530"/>
    </source>
</evidence>
<keyword evidence="6 18" id="KW-0732">Signal</keyword>
<feature type="chain" id="PRO_5026176265" evidence="18">
    <location>
        <begin position="34"/>
        <end position="2254"/>
    </location>
</feature>
<protein>
    <submittedName>
        <fullName evidence="21">A disintegrin and metalloproteinase with thrombospondin motifs 9</fullName>
    </submittedName>
</protein>
<feature type="binding site" evidence="14 16">
    <location>
        <position position="575"/>
    </location>
    <ligand>
        <name>Zn(2+)</name>
        <dbReference type="ChEBI" id="CHEBI:29105"/>
        <note>catalytic</note>
    </ligand>
</feature>
<dbReference type="PROSITE" id="PS50092">
    <property type="entry name" value="TSP1"/>
    <property type="match status" value="13"/>
</dbReference>
<dbReference type="InterPro" id="IPR002870">
    <property type="entry name" value="Peptidase_M12B_N"/>
</dbReference>
<feature type="region of interest" description="Disordered" evidence="17">
    <location>
        <begin position="302"/>
        <end position="321"/>
    </location>
</feature>
<evidence type="ECO:0000259" key="20">
    <source>
        <dbReference type="PROSITE" id="PS51046"/>
    </source>
</evidence>
<feature type="binding site" evidence="14">
    <location>
        <position position="423"/>
    </location>
    <ligand>
        <name>Ca(2+)</name>
        <dbReference type="ChEBI" id="CHEBI:29108"/>
        <label>1</label>
    </ligand>
</feature>
<evidence type="ECO:0000256" key="17">
    <source>
        <dbReference type="SAM" id="MobiDB-lite"/>
    </source>
</evidence>
<feature type="disulfide bond" evidence="15">
    <location>
        <begin position="751"/>
        <end position="763"/>
    </location>
</feature>
<keyword evidence="21" id="KW-0401">Integrin</keyword>
<evidence type="ECO:0000256" key="14">
    <source>
        <dbReference type="PIRSR" id="PIRSR613273-2"/>
    </source>
</evidence>
<dbReference type="InterPro" id="IPR036383">
    <property type="entry name" value="TSP1_rpt_sf"/>
</dbReference>
<dbReference type="InterPro" id="IPR000884">
    <property type="entry name" value="TSP1_rpt"/>
</dbReference>
<feature type="region of interest" description="Disordered" evidence="17">
    <location>
        <begin position="256"/>
        <end position="297"/>
    </location>
</feature>
<dbReference type="FunFam" id="2.20.100.10:FF:000006">
    <property type="entry name" value="A disintegrin and metalloproteinase with thrombospondin motifs 1"/>
    <property type="match status" value="1"/>
</dbReference>
<dbReference type="GO" id="GO:0031012">
    <property type="term" value="C:extracellular matrix"/>
    <property type="evidence" value="ECO:0007669"/>
    <property type="project" value="TreeGrafter"/>
</dbReference>
<dbReference type="InterPro" id="IPR041645">
    <property type="entry name" value="ADAMTS_CR_2"/>
</dbReference>
<dbReference type="GO" id="GO:0007229">
    <property type="term" value="P:integrin-mediated signaling pathway"/>
    <property type="evidence" value="ECO:0007669"/>
    <property type="project" value="UniProtKB-KW"/>
</dbReference>